<feature type="transmembrane region" description="Helical" evidence="6">
    <location>
        <begin position="330"/>
        <end position="354"/>
    </location>
</feature>
<dbReference type="PANTHER" id="PTHR23501:SF33">
    <property type="entry name" value="MAJOR FACILITATOR SUPERFAMILY (MFS) PROFILE DOMAIN-CONTAINING PROTEIN"/>
    <property type="match status" value="1"/>
</dbReference>
<accession>A0A017SDV4</accession>
<dbReference type="AlphaFoldDB" id="A0A017SDV4"/>
<evidence type="ECO:0000256" key="1">
    <source>
        <dbReference type="ARBA" id="ARBA00004141"/>
    </source>
</evidence>
<dbReference type="InterPro" id="IPR036259">
    <property type="entry name" value="MFS_trans_sf"/>
</dbReference>
<dbReference type="GO" id="GO:0015174">
    <property type="term" value="F:basic amino acid transmembrane transporter activity"/>
    <property type="evidence" value="ECO:0007669"/>
    <property type="project" value="TreeGrafter"/>
</dbReference>
<evidence type="ECO:0000256" key="5">
    <source>
        <dbReference type="SAM" id="MobiDB-lite"/>
    </source>
</evidence>
<feature type="transmembrane region" description="Helical" evidence="6">
    <location>
        <begin position="395"/>
        <end position="415"/>
    </location>
</feature>
<dbReference type="Gene3D" id="1.20.1720.10">
    <property type="entry name" value="Multidrug resistance protein D"/>
    <property type="match status" value="1"/>
</dbReference>
<organism evidence="8 9">
    <name type="scientific">Aspergillus ruber (strain CBS 135680)</name>
    <dbReference type="NCBI Taxonomy" id="1388766"/>
    <lineage>
        <taxon>Eukaryota</taxon>
        <taxon>Fungi</taxon>
        <taxon>Dikarya</taxon>
        <taxon>Ascomycota</taxon>
        <taxon>Pezizomycotina</taxon>
        <taxon>Eurotiomycetes</taxon>
        <taxon>Eurotiomycetidae</taxon>
        <taxon>Eurotiales</taxon>
        <taxon>Aspergillaceae</taxon>
        <taxon>Aspergillus</taxon>
        <taxon>Aspergillus subgen. Aspergillus</taxon>
    </lineage>
</organism>
<dbReference type="HOGENOM" id="CLU_000960_22_3_1"/>
<comment type="subcellular location">
    <subcellularLocation>
        <location evidence="1">Membrane</location>
        <topology evidence="1">Multi-pass membrane protein</topology>
    </subcellularLocation>
</comment>
<reference evidence="9" key="1">
    <citation type="journal article" date="2014" name="Nat. Commun.">
        <title>Genomic adaptations of the halophilic Dead Sea filamentous fungus Eurotium rubrum.</title>
        <authorList>
            <person name="Kis-Papo T."/>
            <person name="Weig A.R."/>
            <person name="Riley R."/>
            <person name="Persoh D."/>
            <person name="Salamov A."/>
            <person name="Sun H."/>
            <person name="Lipzen A."/>
            <person name="Wasser S.P."/>
            <person name="Rambold G."/>
            <person name="Grigoriev I.V."/>
            <person name="Nevo E."/>
        </authorList>
    </citation>
    <scope>NUCLEOTIDE SEQUENCE [LARGE SCALE GENOMIC DNA]</scope>
    <source>
        <strain evidence="9">CBS 135680</strain>
    </source>
</reference>
<dbReference type="GeneID" id="63700871"/>
<feature type="compositionally biased region" description="Basic and acidic residues" evidence="5">
    <location>
        <begin position="30"/>
        <end position="39"/>
    </location>
</feature>
<feature type="transmembrane region" description="Helical" evidence="6">
    <location>
        <begin position="290"/>
        <end position="309"/>
    </location>
</feature>
<feature type="transmembrane region" description="Helical" evidence="6">
    <location>
        <begin position="530"/>
        <end position="556"/>
    </location>
</feature>
<dbReference type="Proteomes" id="UP000019804">
    <property type="component" value="Unassembled WGS sequence"/>
</dbReference>
<evidence type="ECO:0000256" key="2">
    <source>
        <dbReference type="ARBA" id="ARBA00022692"/>
    </source>
</evidence>
<keyword evidence="9" id="KW-1185">Reference proteome</keyword>
<dbReference type="Pfam" id="PF07690">
    <property type="entry name" value="MFS_1"/>
    <property type="match status" value="1"/>
</dbReference>
<dbReference type="EMBL" id="KK088423">
    <property type="protein sequence ID" value="EYE95188.1"/>
    <property type="molecule type" value="Genomic_DNA"/>
</dbReference>
<feature type="transmembrane region" description="Helical" evidence="6">
    <location>
        <begin position="256"/>
        <end position="278"/>
    </location>
</feature>
<feature type="transmembrane region" description="Helical" evidence="6">
    <location>
        <begin position="427"/>
        <end position="449"/>
    </location>
</feature>
<keyword evidence="2 6" id="KW-0812">Transmembrane</keyword>
<feature type="transmembrane region" description="Helical" evidence="6">
    <location>
        <begin position="366"/>
        <end position="388"/>
    </location>
</feature>
<gene>
    <name evidence="8" type="ORF">EURHEDRAFT_500634</name>
</gene>
<dbReference type="PANTHER" id="PTHR23501">
    <property type="entry name" value="MAJOR FACILITATOR SUPERFAMILY"/>
    <property type="match status" value="1"/>
</dbReference>
<dbReference type="GO" id="GO:0000329">
    <property type="term" value="C:fungal-type vacuole membrane"/>
    <property type="evidence" value="ECO:0007669"/>
    <property type="project" value="TreeGrafter"/>
</dbReference>
<evidence type="ECO:0000256" key="4">
    <source>
        <dbReference type="ARBA" id="ARBA00023136"/>
    </source>
</evidence>
<evidence type="ECO:0000259" key="7">
    <source>
        <dbReference type="PROSITE" id="PS50850"/>
    </source>
</evidence>
<keyword evidence="3 6" id="KW-1133">Transmembrane helix</keyword>
<dbReference type="OrthoDB" id="6770063at2759"/>
<feature type="domain" description="Major facilitator superfamily (MFS) profile" evidence="7">
    <location>
        <begin position="66"/>
        <end position="560"/>
    </location>
</feature>
<keyword evidence="4 6" id="KW-0472">Membrane</keyword>
<evidence type="ECO:0000256" key="3">
    <source>
        <dbReference type="ARBA" id="ARBA00022989"/>
    </source>
</evidence>
<feature type="transmembrane region" description="Helical" evidence="6">
    <location>
        <begin position="461"/>
        <end position="483"/>
    </location>
</feature>
<dbReference type="InterPro" id="IPR020846">
    <property type="entry name" value="MFS_dom"/>
</dbReference>
<evidence type="ECO:0000313" key="9">
    <source>
        <dbReference type="Proteomes" id="UP000019804"/>
    </source>
</evidence>
<dbReference type="SUPFAM" id="SSF103473">
    <property type="entry name" value="MFS general substrate transporter"/>
    <property type="match status" value="1"/>
</dbReference>
<evidence type="ECO:0000313" key="8">
    <source>
        <dbReference type="EMBL" id="EYE95188.1"/>
    </source>
</evidence>
<dbReference type="RefSeq" id="XP_040638876.1">
    <property type="nucleotide sequence ID" value="XM_040785747.1"/>
</dbReference>
<feature type="transmembrane region" description="Helical" evidence="6">
    <location>
        <begin position="160"/>
        <end position="180"/>
    </location>
</feature>
<dbReference type="Gene3D" id="1.20.1250.20">
    <property type="entry name" value="MFS general substrate transporter like domains"/>
    <property type="match status" value="1"/>
</dbReference>
<feature type="transmembrane region" description="Helical" evidence="6">
    <location>
        <begin position="131"/>
        <end position="148"/>
    </location>
</feature>
<feature type="transmembrane region" description="Helical" evidence="6">
    <location>
        <begin position="217"/>
        <end position="235"/>
    </location>
</feature>
<feature type="region of interest" description="Disordered" evidence="5">
    <location>
        <begin position="1"/>
        <end position="56"/>
    </location>
</feature>
<evidence type="ECO:0000256" key="6">
    <source>
        <dbReference type="SAM" id="Phobius"/>
    </source>
</evidence>
<name>A0A017SDV4_ASPRC</name>
<dbReference type="InterPro" id="IPR011701">
    <property type="entry name" value="MFS"/>
</dbReference>
<proteinExistence type="predicted"/>
<dbReference type="PROSITE" id="PS50850">
    <property type="entry name" value="MFS"/>
    <property type="match status" value="1"/>
</dbReference>
<feature type="transmembrane region" description="Helical" evidence="6">
    <location>
        <begin position="62"/>
        <end position="88"/>
    </location>
</feature>
<protein>
    <submittedName>
        <fullName evidence="8">MFS general substrate transporter</fullName>
    </submittedName>
</protein>
<sequence>MGRGPHVPMAGDTGAKADETAPLLPSSAEGDSRSGLDHADEVDEENQPTIDGSSGKEGTRKFLNGFIAILLIGVLVSQADTSIVLVTYGQISSELNDFQSGSWLMTSYMLAQCIAQPLYGKLSDIFGRKCCLQASYMIFVIGTMGSGLAKSMSQIISARAVQGCGGAGMVCVVAILLTDLVPVHEVALYRSYVNVIQTIGRSCGGAVGGYLAQVIGWRWVFLGQCPLVLVALWLVNKKLPDITKRPSNRHSTWDKLRRVDIAGAISMSLSIVFSLLILDTGGQRLPWDHPIIIGAAAIALASGTMFVLIENHWAQEPIFPLRLITQYPVVNSYTLIALQNLTQIALMVTVPLYWQVTKNASPAAAGFYLIPAIIGNTLGGLLTGRWIMRYRRYKLPIVVASVNSMFTFASIIIYWRGNTSPLESLLIFSGGFGTGIAHSAVFVSLANGVADEDIAIASSGFYLSGNIGGLIGGVLGVSAASAVHQVTLRRGLLTAFKTNTNCKEIVRRALQDIRFVQNANERLRRLMLPAYIASFQAVFYMGLACAALVLVSGLLVREHRLREK</sequence>